<reference evidence="2" key="1">
    <citation type="journal article" date="2011" name="Nat. Commun.">
        <title>Effector diversification within compartments of the Leptosphaeria maculans genome affected by Repeat-Induced Point mutations.</title>
        <authorList>
            <person name="Rouxel T."/>
            <person name="Grandaubert J."/>
            <person name="Hane J.K."/>
            <person name="Hoede C."/>
            <person name="van de Wouw A.P."/>
            <person name="Couloux A."/>
            <person name="Dominguez V."/>
            <person name="Anthouard V."/>
            <person name="Bally P."/>
            <person name="Bourras S."/>
            <person name="Cozijnsen A.J."/>
            <person name="Ciuffetti L.M."/>
            <person name="Degrave A."/>
            <person name="Dilmaghani A."/>
            <person name="Duret L."/>
            <person name="Fudal I."/>
            <person name="Goodwin S.B."/>
            <person name="Gout L."/>
            <person name="Glaser N."/>
            <person name="Linglin J."/>
            <person name="Kema G.H.J."/>
            <person name="Lapalu N."/>
            <person name="Lawrence C.B."/>
            <person name="May K."/>
            <person name="Meyer M."/>
            <person name="Ollivier B."/>
            <person name="Poulain J."/>
            <person name="Schoch C.L."/>
            <person name="Simon A."/>
            <person name="Spatafora J.W."/>
            <person name="Stachowiak A."/>
            <person name="Turgeon B.G."/>
            <person name="Tyler B.M."/>
            <person name="Vincent D."/>
            <person name="Weissenbach J."/>
            <person name="Amselem J."/>
            <person name="Quesneville H."/>
            <person name="Oliver R.P."/>
            <person name="Wincker P."/>
            <person name="Balesdent M.-H."/>
            <person name="Howlett B.J."/>
        </authorList>
    </citation>
    <scope>NUCLEOTIDE SEQUENCE [LARGE SCALE GENOMIC DNA]</scope>
    <source>
        <strain evidence="2">JN3 / isolate v23.1.3 / race Av1-4-5-6-7-8</strain>
    </source>
</reference>
<gene>
    <name evidence="1" type="ORF">LEMA_P110740.1</name>
</gene>
<dbReference type="RefSeq" id="XP_003839634.1">
    <property type="nucleotide sequence ID" value="XM_003839586.1"/>
</dbReference>
<dbReference type="GeneID" id="13289673"/>
<evidence type="ECO:0000313" key="2">
    <source>
        <dbReference type="Proteomes" id="UP000002668"/>
    </source>
</evidence>
<dbReference type="AlphaFoldDB" id="E4ZXR0"/>
<dbReference type="HOGENOM" id="CLU_1619329_0_0_1"/>
<proteinExistence type="predicted"/>
<dbReference type="InParanoid" id="E4ZXR0"/>
<dbReference type="Proteomes" id="UP000002668">
    <property type="component" value="Genome"/>
</dbReference>
<organism evidence="2">
    <name type="scientific">Leptosphaeria maculans (strain JN3 / isolate v23.1.3 / race Av1-4-5-6-7-8)</name>
    <name type="common">Blackleg fungus</name>
    <name type="synonym">Phoma lingam</name>
    <dbReference type="NCBI Taxonomy" id="985895"/>
    <lineage>
        <taxon>Eukaryota</taxon>
        <taxon>Fungi</taxon>
        <taxon>Dikarya</taxon>
        <taxon>Ascomycota</taxon>
        <taxon>Pezizomycotina</taxon>
        <taxon>Dothideomycetes</taxon>
        <taxon>Pleosporomycetidae</taxon>
        <taxon>Pleosporales</taxon>
        <taxon>Pleosporineae</taxon>
        <taxon>Leptosphaeriaceae</taxon>
        <taxon>Plenodomus</taxon>
        <taxon>Plenodomus lingam/Leptosphaeria maculans species complex</taxon>
    </lineage>
</organism>
<sequence>MCNKESFVDNMRALNRTTGFDEEVQSYRQVDAVTERRMTDFMSVCMQNLMERGRGAKVCDCEPLLPISPTSNNVPAICVPTRSSQAYQIFQWPQERSGTLSRAAAGKRYLWLLPLEYRYTVYNISLKGIIVDIPSFSSLFVCSTPHIQSWFAAPIRTARFMKLG</sequence>
<protein>
    <submittedName>
        <fullName evidence="1">Predicted protein</fullName>
    </submittedName>
</protein>
<keyword evidence="2" id="KW-1185">Reference proteome</keyword>
<accession>E4ZXR0</accession>
<name>E4ZXR0_LEPMJ</name>
<dbReference type="EMBL" id="FP929128">
    <property type="protein sequence ID" value="CBX96155.1"/>
    <property type="molecule type" value="Genomic_DNA"/>
</dbReference>
<evidence type="ECO:0000313" key="1">
    <source>
        <dbReference type="EMBL" id="CBX96155.1"/>
    </source>
</evidence>
<dbReference type="VEuPathDB" id="FungiDB:LEMA_P110740.1"/>